<evidence type="ECO:0000313" key="1">
    <source>
        <dbReference type="EMBL" id="GIY98109.1"/>
    </source>
</evidence>
<keyword evidence="2" id="KW-1185">Reference proteome</keyword>
<comment type="caution">
    <text evidence="1">The sequence shown here is derived from an EMBL/GenBank/DDBJ whole genome shotgun (WGS) entry which is preliminary data.</text>
</comment>
<dbReference type="AlphaFoldDB" id="A0AAV4XTQ1"/>
<sequence>MPGALRDNRKFAHCCFVEFVSSELFLLCVVRMFLGCILFTLQFDEKNTKICSPSSFLEEKKAHSITVFGIETKREEHRCYRKRQELFLERGVELQKHIRFVSNCCIRWEKKVDQ</sequence>
<evidence type="ECO:0000313" key="2">
    <source>
        <dbReference type="Proteomes" id="UP001054945"/>
    </source>
</evidence>
<protein>
    <submittedName>
        <fullName evidence="1">Uncharacterized protein</fullName>
    </submittedName>
</protein>
<accession>A0AAV4XTQ1</accession>
<dbReference type="EMBL" id="BPLR01018260">
    <property type="protein sequence ID" value="GIY98109.1"/>
    <property type="molecule type" value="Genomic_DNA"/>
</dbReference>
<dbReference type="Proteomes" id="UP001054945">
    <property type="component" value="Unassembled WGS sequence"/>
</dbReference>
<reference evidence="1 2" key="1">
    <citation type="submission" date="2021-06" db="EMBL/GenBank/DDBJ databases">
        <title>Caerostris extrusa draft genome.</title>
        <authorList>
            <person name="Kono N."/>
            <person name="Arakawa K."/>
        </authorList>
    </citation>
    <scope>NUCLEOTIDE SEQUENCE [LARGE SCALE GENOMIC DNA]</scope>
</reference>
<proteinExistence type="predicted"/>
<organism evidence="1 2">
    <name type="scientific">Caerostris extrusa</name>
    <name type="common">Bark spider</name>
    <name type="synonym">Caerostris bankana</name>
    <dbReference type="NCBI Taxonomy" id="172846"/>
    <lineage>
        <taxon>Eukaryota</taxon>
        <taxon>Metazoa</taxon>
        <taxon>Ecdysozoa</taxon>
        <taxon>Arthropoda</taxon>
        <taxon>Chelicerata</taxon>
        <taxon>Arachnida</taxon>
        <taxon>Araneae</taxon>
        <taxon>Araneomorphae</taxon>
        <taxon>Entelegynae</taxon>
        <taxon>Araneoidea</taxon>
        <taxon>Araneidae</taxon>
        <taxon>Caerostris</taxon>
    </lineage>
</organism>
<name>A0AAV4XTQ1_CAEEX</name>
<gene>
    <name evidence="1" type="ORF">CEXT_104801</name>
</gene>